<reference evidence="3" key="1">
    <citation type="submission" date="2019-02" db="EMBL/GenBank/DDBJ databases">
        <authorList>
            <person name="Gruber-Vodicka R. H."/>
            <person name="Seah K. B. B."/>
        </authorList>
    </citation>
    <scope>NUCLEOTIDE SEQUENCE</scope>
    <source>
        <strain evidence="3">BECK_SA2B12</strain>
        <strain evidence="1">BECK_SA2B15</strain>
        <strain evidence="2">BECK_SA2B20</strain>
    </source>
</reference>
<organism evidence="3">
    <name type="scientific">Candidatus Kentrum eta</name>
    <dbReference type="NCBI Taxonomy" id="2126337"/>
    <lineage>
        <taxon>Bacteria</taxon>
        <taxon>Pseudomonadati</taxon>
        <taxon>Pseudomonadota</taxon>
        <taxon>Gammaproteobacteria</taxon>
        <taxon>Candidatus Kentrum</taxon>
    </lineage>
</organism>
<dbReference type="EMBL" id="CAADFJ010000228">
    <property type="protein sequence ID" value="VFK05002.1"/>
    <property type="molecule type" value="Genomic_DNA"/>
</dbReference>
<sequence>MDIVFLLGGDIHTVRSMVPQFVKPLVKSDKSDAADAEAICEFLLVAAQKV</sequence>
<dbReference type="EMBL" id="CAADFI010000239">
    <property type="protein sequence ID" value="VFK01606.1"/>
    <property type="molecule type" value="Genomic_DNA"/>
</dbReference>
<accession>A0A450VJM7</accession>
<evidence type="ECO:0000313" key="2">
    <source>
        <dbReference type="EMBL" id="VFK01606.1"/>
    </source>
</evidence>
<dbReference type="EMBL" id="CAADFG010000232">
    <property type="protein sequence ID" value="VFK01582.1"/>
    <property type="molecule type" value="Genomic_DNA"/>
</dbReference>
<evidence type="ECO:0000313" key="3">
    <source>
        <dbReference type="EMBL" id="VFK05002.1"/>
    </source>
</evidence>
<gene>
    <name evidence="1" type="ORF">BECKH772A_GA0070896_102322</name>
    <name evidence="2" type="ORF">BECKH772B_GA0070898_102392</name>
    <name evidence="3" type="ORF">BECKH772C_GA0070978_102284</name>
</gene>
<name>A0A450VJM7_9GAMM</name>
<evidence type="ECO:0008006" key="4">
    <source>
        <dbReference type="Google" id="ProtNLM"/>
    </source>
</evidence>
<dbReference type="AlphaFoldDB" id="A0A450VJM7"/>
<proteinExistence type="predicted"/>
<evidence type="ECO:0000313" key="1">
    <source>
        <dbReference type="EMBL" id="VFK01582.1"/>
    </source>
</evidence>
<protein>
    <recommendedName>
        <fullName evidence="4">Transposase</fullName>
    </recommendedName>
</protein>